<evidence type="ECO:0000313" key="2">
    <source>
        <dbReference type="Proteomes" id="UP000218505"/>
    </source>
</evidence>
<name>A0A290Z8Y8_9PSEU</name>
<gene>
    <name evidence="1" type="ORF">CNX65_20990</name>
</gene>
<protein>
    <submittedName>
        <fullName evidence="1">Uncharacterized protein</fullName>
    </submittedName>
</protein>
<dbReference type="SUPFAM" id="SSF52540">
    <property type="entry name" value="P-loop containing nucleoside triphosphate hydrolases"/>
    <property type="match status" value="1"/>
</dbReference>
<dbReference type="EMBL" id="CP023445">
    <property type="protein sequence ID" value="ATE55454.1"/>
    <property type="molecule type" value="Genomic_DNA"/>
</dbReference>
<accession>A0A290Z8Y8</accession>
<reference evidence="1" key="1">
    <citation type="submission" date="2017-09" db="EMBL/GenBank/DDBJ databases">
        <title>Complete Genome Sequence of ansamitocin-producing Bacterium Actinosynnema pretiosum X47.</title>
        <authorList>
            <person name="Cao G."/>
            <person name="Zong G."/>
            <person name="Zhong C."/>
            <person name="Fu J."/>
        </authorList>
    </citation>
    <scope>NUCLEOTIDE SEQUENCE [LARGE SCALE GENOMIC DNA]</scope>
    <source>
        <strain evidence="1">X47</strain>
    </source>
</reference>
<evidence type="ECO:0000313" key="1">
    <source>
        <dbReference type="EMBL" id="ATE55454.1"/>
    </source>
</evidence>
<sequence length="1250" mass="135729">MERFTASRFLVVRGEPGVGKSALALSAVDEARACGGEVVLLSLADLPDRPLDVPAVLGCALDDLLELPASPVRLLVVDGAEDVQRGKADTLVALTRAAHRARLGVVALCRDDAAPDVLLHLRGVAGDLAGSPVDEHVVAPLGADEVDDLVTAFPRLRPLAGAQGTAIRLVQRPGLVRMVLAGLGSGQSSADLSEADVFLAVWQRWVRCGEVLAAGKATPDGRHRALLALAESEVTGVRPDGVNDPLALPSLRSDGLLLPRRNGFLVRGQDEFADDTVRDFAVAMWLMSEGFDVSSLPRWCVRAAKLACQATLEAVAPRGRAEAGQELFRFRELFDRLAWDEGEVWDGLLWEAVVTSGRAGLLLSAATRRLLHDADGLRQLLSVVEQRFSTEDTVDFVVGEGVVGFLLERWHAAPEPVAEVRREADALLLRWLRASAQRQGLLERHHELQTGIGAALLARTGHVDDETLVEGLALLGERMGDAGRARLRSIADDHPQHLHPCLERAPASRVLAGYDVELLAELTEAYYVVGRSRRRSGRGASWGPLVRDHRRPWFGPPWAHAALGPFNVLLFRSPRLGLVVVNRVLSRTSTAKSGLTLSVPGVGERFYRGDQVDWCRYRGRGNAHPCSSALMAVERFADHLIADGAPLATVVRVLLAPASTLAEVGLVVGLLCRHSHLVVDELDPFLDRPEVWDYENVRRTHELTSTSEEDEKARALRRRRFDKVVCALVMAALERDDRERLGRFAELSERLASHDARRPGGLAINAARAGYLNPDRWQRWREDGRYGWEYTPTPEVCEAQSPLKDYLDRRNATLGLWNRHVLRAGPPWGLVLPEPPDAESLVSDIATARDLAAGSEAVEDQQTGEAVAATAATAIRVAKPVEVGRADLAWATSTLMRAATLLPEQPGSRYCFSPDHSAATALPLLLLGDEAESAESGLLTLARSTSPGVRTTLAEAFGRIWDASCQGDPCVHARAWSVVETGFGGQVCYPLLIAACAAARSKACVAPRAASTRDTTLRAIADRANCGEAGDWYEEAHERGPASGAVLDASPPDDPSLLLRHAALLDAEPLTDLLHDLTRLATYRVDHRRSYTAAWPALAEIVLSGQRDPVKRPSQVDSLAEAFLPVPRVWEGDSQPAPLEGWPELSTVEPFMSRWLPMAVDQGGAVEKLVRLLRRSSPERQADVGLPWVRQLLVPARRITARAAADVAGWLRLLCEADVLDAVNRADHLDCVDALTRAGFGDLCEGLVLE</sequence>
<organism evidence="1 2">
    <name type="scientific">Actinosynnema pretiosum</name>
    <dbReference type="NCBI Taxonomy" id="42197"/>
    <lineage>
        <taxon>Bacteria</taxon>
        <taxon>Bacillati</taxon>
        <taxon>Actinomycetota</taxon>
        <taxon>Actinomycetes</taxon>
        <taxon>Pseudonocardiales</taxon>
        <taxon>Pseudonocardiaceae</taxon>
        <taxon>Actinosynnema</taxon>
    </lineage>
</organism>
<dbReference type="Proteomes" id="UP000218505">
    <property type="component" value="Chromosome"/>
</dbReference>
<dbReference type="KEGG" id="apre:CNX65_20990"/>
<keyword evidence="2" id="KW-1185">Reference proteome</keyword>
<proteinExistence type="predicted"/>
<dbReference type="InterPro" id="IPR027417">
    <property type="entry name" value="P-loop_NTPase"/>
</dbReference>
<dbReference type="AlphaFoldDB" id="A0A290Z8Y8"/>